<dbReference type="PANTHER" id="PTHR30454:SF0">
    <property type="entry name" value="4-HYDROXY-3-METHYLBUT-2-EN-1-YL DIPHOSPHATE SYNTHASE (FERREDOXIN), CHLOROPLASTIC"/>
    <property type="match status" value="1"/>
</dbReference>
<dbReference type="RefSeq" id="WP_068472510.1">
    <property type="nucleotide sequence ID" value="NZ_AP038371.1"/>
</dbReference>
<sequence length="352" mass="38224">MERKITKKIFVGNVPIGGGSPISIQSMTNTITKDVFATARQINEFTKEGCNISRSAVNDLDDALAIKKIKSLTTIPFIADIQYDYKLAIMAAENGADCLRINPGNIGGRKKVKEVVECCKYHNIPIRVGVNSGSVNQKFIDKFGGVNKESIVYSALDQVEFLESLNFDQIKISIKSSNVPICVESYELLSSLCDYPLHLGITEAGPSFRGSIKSSVGLGIILAKGIGDTIRVSLTGNPVEEVKVGKEILRSLGLLRDGIDLISCPTCSRTKIDLINIVEQAEKELKHVKKNLKIAIMGCPVNGPGEAREADLGIAGGNGKGLIFKKGQIIKKVEEKDLLSELINEINNYTEE</sequence>
<dbReference type="Proteomes" id="UP000823123">
    <property type="component" value="Unassembled WGS sequence"/>
</dbReference>
<comment type="catalytic activity">
    <reaction evidence="7">
        <text>(2E)-4-hydroxy-3-methylbut-2-enyl diphosphate + oxidized [flavodoxin] + H2O + 2 H(+) = 2-C-methyl-D-erythritol 2,4-cyclic diphosphate + reduced [flavodoxin]</text>
        <dbReference type="Rhea" id="RHEA:43604"/>
        <dbReference type="Rhea" id="RHEA-COMP:10622"/>
        <dbReference type="Rhea" id="RHEA-COMP:10623"/>
        <dbReference type="ChEBI" id="CHEBI:15377"/>
        <dbReference type="ChEBI" id="CHEBI:15378"/>
        <dbReference type="ChEBI" id="CHEBI:57618"/>
        <dbReference type="ChEBI" id="CHEBI:58210"/>
        <dbReference type="ChEBI" id="CHEBI:58483"/>
        <dbReference type="ChEBI" id="CHEBI:128753"/>
        <dbReference type="EC" id="1.17.7.3"/>
    </reaction>
</comment>
<keyword evidence="11" id="KW-1185">Reference proteome</keyword>
<proteinExistence type="inferred from homology"/>
<keyword evidence="5 7" id="KW-0411">Iron-sulfur</keyword>
<dbReference type="EC" id="1.17.7.3" evidence="7"/>
<dbReference type="Pfam" id="PF04551">
    <property type="entry name" value="GcpE"/>
    <property type="match status" value="1"/>
</dbReference>
<dbReference type="Gene3D" id="3.30.413.10">
    <property type="entry name" value="Sulfite Reductase Hemoprotein, domain 1"/>
    <property type="match status" value="1"/>
</dbReference>
<feature type="binding site" evidence="7">
    <location>
        <position position="299"/>
    </location>
    <ligand>
        <name>[4Fe-4S] cluster</name>
        <dbReference type="ChEBI" id="CHEBI:49883"/>
    </ligand>
</feature>
<keyword evidence="4 7" id="KW-0408">Iron</keyword>
<protein>
    <recommendedName>
        <fullName evidence="7">4-hydroxy-3-methylbut-2-en-1-yl diphosphate synthase (flavodoxin)</fullName>
        <ecNumber evidence="7">1.17.7.3</ecNumber>
    </recommendedName>
    <alternativeName>
        <fullName evidence="7">1-hydroxy-2-methyl-2-(E)-butenyl 4-diphosphate synthase</fullName>
    </alternativeName>
</protein>
<dbReference type="InterPro" id="IPR045854">
    <property type="entry name" value="NO2/SO3_Rdtase_4Fe4S_sf"/>
</dbReference>
<dbReference type="Gene3D" id="3.20.20.20">
    <property type="entry name" value="Dihydropteroate synthase-like"/>
    <property type="match status" value="1"/>
</dbReference>
<dbReference type="EMBL" id="JACVDA010000003">
    <property type="protein sequence ID" value="MBK1467934.1"/>
    <property type="molecule type" value="Genomic_DNA"/>
</dbReference>
<evidence type="ECO:0000313" key="11">
    <source>
        <dbReference type="Proteomes" id="UP000823123"/>
    </source>
</evidence>
<dbReference type="Pfam" id="PF26540">
    <property type="entry name" value="GcpE_C"/>
    <property type="match status" value="1"/>
</dbReference>
<comment type="similarity">
    <text evidence="7">Belongs to the IspG family.</text>
</comment>
<dbReference type="InterPro" id="IPR004588">
    <property type="entry name" value="IspG_bac-typ"/>
</dbReference>
<evidence type="ECO:0000259" key="9">
    <source>
        <dbReference type="Pfam" id="PF26540"/>
    </source>
</evidence>
<evidence type="ECO:0000259" key="8">
    <source>
        <dbReference type="Pfam" id="PF04551"/>
    </source>
</evidence>
<feature type="binding site" evidence="7">
    <location>
        <position position="306"/>
    </location>
    <ligand>
        <name>[4Fe-4S] cluster</name>
        <dbReference type="ChEBI" id="CHEBI:49883"/>
    </ligand>
</feature>
<keyword evidence="1 7" id="KW-0004">4Fe-4S</keyword>
<dbReference type="InterPro" id="IPR058578">
    <property type="entry name" value="IspG_TIM"/>
</dbReference>
<feature type="domain" description="IspG C-terminal" evidence="9">
    <location>
        <begin position="261"/>
        <end position="347"/>
    </location>
</feature>
<dbReference type="InterPro" id="IPR016425">
    <property type="entry name" value="IspG_bac"/>
</dbReference>
<dbReference type="SUPFAM" id="SSF51604">
    <property type="entry name" value="Enolase C-terminal domain-like"/>
    <property type="match status" value="1"/>
</dbReference>
<keyword evidence="3 7" id="KW-0560">Oxidoreductase</keyword>
<dbReference type="SUPFAM" id="SSF56014">
    <property type="entry name" value="Nitrite and sulphite reductase 4Fe-4S domain-like"/>
    <property type="match status" value="1"/>
</dbReference>
<evidence type="ECO:0000256" key="7">
    <source>
        <dbReference type="HAMAP-Rule" id="MF_00159"/>
    </source>
</evidence>
<dbReference type="InterPro" id="IPR036849">
    <property type="entry name" value="Enolase-like_C_sf"/>
</dbReference>
<dbReference type="InterPro" id="IPR058579">
    <property type="entry name" value="IspG_C"/>
</dbReference>
<evidence type="ECO:0000256" key="2">
    <source>
        <dbReference type="ARBA" id="ARBA00022723"/>
    </source>
</evidence>
<feature type="binding site" evidence="7">
    <location>
        <position position="264"/>
    </location>
    <ligand>
        <name>[4Fe-4S] cluster</name>
        <dbReference type="ChEBI" id="CHEBI:49883"/>
    </ligand>
</feature>
<feature type="binding site" evidence="7">
    <location>
        <position position="267"/>
    </location>
    <ligand>
        <name>[4Fe-4S] cluster</name>
        <dbReference type="ChEBI" id="CHEBI:49883"/>
    </ligand>
</feature>
<dbReference type="NCBIfam" id="TIGR00612">
    <property type="entry name" value="ispG_gcpE"/>
    <property type="match status" value="1"/>
</dbReference>
<reference evidence="10 11" key="1">
    <citation type="submission" date="2020-09" db="EMBL/GenBank/DDBJ databases">
        <title>Parvimonas S3374 sp. nov.</title>
        <authorList>
            <person name="Buhl M."/>
        </authorList>
    </citation>
    <scope>NUCLEOTIDE SEQUENCE [LARGE SCALE GENOMIC DNA]</scope>
    <source>
        <strain evidence="10 11">S3374</strain>
    </source>
</reference>
<dbReference type="GO" id="GO:0046429">
    <property type="term" value="F:4-hydroxy-3-methylbut-2-en-1-yl diphosphate synthase activity (ferredoxin)"/>
    <property type="evidence" value="ECO:0007669"/>
    <property type="project" value="UniProtKB-EC"/>
</dbReference>
<dbReference type="InterPro" id="IPR011005">
    <property type="entry name" value="Dihydropteroate_synth-like_sf"/>
</dbReference>
<evidence type="ECO:0000256" key="6">
    <source>
        <dbReference type="ARBA" id="ARBA00023229"/>
    </source>
</evidence>
<accession>A0ABS1C764</accession>
<comment type="function">
    <text evidence="7">Converts 2C-methyl-D-erythritol 2,4-cyclodiphosphate (ME-2,4cPP) into 1-hydroxy-2-methyl-2-(E)-butenyl 4-diphosphate.</text>
</comment>
<keyword evidence="6 7" id="KW-0414">Isoprene biosynthesis</keyword>
<comment type="cofactor">
    <cofactor evidence="7">
        <name>[4Fe-4S] cluster</name>
        <dbReference type="ChEBI" id="CHEBI:49883"/>
    </cofactor>
    <text evidence="7">Binds 1 [4Fe-4S] cluster.</text>
</comment>
<dbReference type="PIRSF" id="PIRSF004640">
    <property type="entry name" value="IspG"/>
    <property type="match status" value="1"/>
</dbReference>
<gene>
    <name evidence="7 10" type="primary">ispG</name>
    <name evidence="10" type="synonym">gcpE</name>
    <name evidence="10" type="ORF">IBJ83_01205</name>
</gene>
<comment type="caution">
    <text evidence="10">The sequence shown here is derived from an EMBL/GenBank/DDBJ whole genome shotgun (WGS) entry which is preliminary data.</text>
</comment>
<dbReference type="NCBIfam" id="NF001540">
    <property type="entry name" value="PRK00366.1"/>
    <property type="match status" value="1"/>
</dbReference>
<dbReference type="PANTHER" id="PTHR30454">
    <property type="entry name" value="4-HYDROXY-3-METHYLBUT-2-EN-1-YL DIPHOSPHATE SYNTHASE"/>
    <property type="match status" value="1"/>
</dbReference>
<organism evidence="10 11">
    <name type="scientific">Parvimonas parva</name>
    <dbReference type="NCBI Taxonomy" id="2769485"/>
    <lineage>
        <taxon>Bacteria</taxon>
        <taxon>Bacillati</taxon>
        <taxon>Bacillota</taxon>
        <taxon>Tissierellia</taxon>
        <taxon>Tissierellales</taxon>
        <taxon>Peptoniphilaceae</taxon>
        <taxon>Parvimonas</taxon>
    </lineage>
</organism>
<comment type="pathway">
    <text evidence="7">Isoprenoid biosynthesis; isopentenyl diphosphate biosynthesis via DXP pathway; isopentenyl diphosphate from 1-deoxy-D-xylulose 5-phosphate: step 5/6.</text>
</comment>
<evidence type="ECO:0000256" key="4">
    <source>
        <dbReference type="ARBA" id="ARBA00023004"/>
    </source>
</evidence>
<evidence type="ECO:0000256" key="3">
    <source>
        <dbReference type="ARBA" id="ARBA00023002"/>
    </source>
</evidence>
<evidence type="ECO:0000256" key="5">
    <source>
        <dbReference type="ARBA" id="ARBA00023014"/>
    </source>
</evidence>
<dbReference type="HAMAP" id="MF_00159">
    <property type="entry name" value="IspG"/>
    <property type="match status" value="1"/>
</dbReference>
<name>A0ABS1C764_9FIRM</name>
<feature type="domain" description="IspG TIM-barrel" evidence="8">
    <location>
        <begin position="6"/>
        <end position="246"/>
    </location>
</feature>
<evidence type="ECO:0000256" key="1">
    <source>
        <dbReference type="ARBA" id="ARBA00022485"/>
    </source>
</evidence>
<evidence type="ECO:0000313" key="10">
    <source>
        <dbReference type="EMBL" id="MBK1467934.1"/>
    </source>
</evidence>
<keyword evidence="2 7" id="KW-0479">Metal-binding</keyword>